<dbReference type="InterPro" id="IPR037143">
    <property type="entry name" value="4-PPantetheinyl_Trfase_dom_sf"/>
</dbReference>
<accession>A0AAU2JPQ7</accession>
<organism evidence="4">
    <name type="scientific">Streptomyces sp. NBC_00049</name>
    <dbReference type="NCBI Taxonomy" id="2903617"/>
    <lineage>
        <taxon>Bacteria</taxon>
        <taxon>Bacillati</taxon>
        <taxon>Actinomycetota</taxon>
        <taxon>Actinomycetes</taxon>
        <taxon>Kitasatosporales</taxon>
        <taxon>Streptomycetaceae</taxon>
        <taxon>Streptomyces</taxon>
    </lineage>
</organism>
<evidence type="ECO:0000256" key="2">
    <source>
        <dbReference type="ARBA" id="ARBA00022679"/>
    </source>
</evidence>
<dbReference type="AlphaFoldDB" id="A0AAU2JPQ7"/>
<dbReference type="PANTHER" id="PTHR12215">
    <property type="entry name" value="PHOSPHOPANTETHEINE TRANSFERASE"/>
    <property type="match status" value="1"/>
</dbReference>
<dbReference type="Pfam" id="PF01648">
    <property type="entry name" value="ACPS"/>
    <property type="match status" value="1"/>
</dbReference>
<evidence type="ECO:0000256" key="1">
    <source>
        <dbReference type="ARBA" id="ARBA00010990"/>
    </source>
</evidence>
<dbReference type="GO" id="GO:0019878">
    <property type="term" value="P:lysine biosynthetic process via aminoadipic acid"/>
    <property type="evidence" value="ECO:0007669"/>
    <property type="project" value="TreeGrafter"/>
</dbReference>
<dbReference type="InterPro" id="IPR008278">
    <property type="entry name" value="4-PPantetheinyl_Trfase_dom"/>
</dbReference>
<dbReference type="PANTHER" id="PTHR12215:SF10">
    <property type="entry name" value="L-AMINOADIPATE-SEMIALDEHYDE DEHYDROGENASE-PHOSPHOPANTETHEINYL TRANSFERASE"/>
    <property type="match status" value="1"/>
</dbReference>
<dbReference type="InterPro" id="IPR050559">
    <property type="entry name" value="P-Pant_transferase_sf"/>
</dbReference>
<feature type="domain" description="4'-phosphopantetheinyl transferase" evidence="3">
    <location>
        <begin position="133"/>
        <end position="220"/>
    </location>
</feature>
<dbReference type="GO" id="GO:0005829">
    <property type="term" value="C:cytosol"/>
    <property type="evidence" value="ECO:0007669"/>
    <property type="project" value="TreeGrafter"/>
</dbReference>
<evidence type="ECO:0000313" key="4">
    <source>
        <dbReference type="EMBL" id="WTU73942.1"/>
    </source>
</evidence>
<name>A0AAU2JPQ7_9ACTN</name>
<gene>
    <name evidence="4" type="ORF">OG327_11700</name>
</gene>
<evidence type="ECO:0000259" key="3">
    <source>
        <dbReference type="Pfam" id="PF01648"/>
    </source>
</evidence>
<dbReference type="GO" id="GO:0000287">
    <property type="term" value="F:magnesium ion binding"/>
    <property type="evidence" value="ECO:0007669"/>
    <property type="project" value="InterPro"/>
</dbReference>
<protein>
    <submittedName>
        <fullName evidence="4">4'-phosphopantetheinyl transferase superfamily protein</fullName>
    </submittedName>
</protein>
<proteinExistence type="inferred from homology"/>
<reference evidence="4" key="1">
    <citation type="submission" date="2022-10" db="EMBL/GenBank/DDBJ databases">
        <title>The complete genomes of actinobacterial strains from the NBC collection.</title>
        <authorList>
            <person name="Joergensen T.S."/>
            <person name="Alvarez Arevalo M."/>
            <person name="Sterndorff E.B."/>
            <person name="Faurdal D."/>
            <person name="Vuksanovic O."/>
            <person name="Mourched A.-S."/>
            <person name="Charusanti P."/>
            <person name="Shaw S."/>
            <person name="Blin K."/>
            <person name="Weber T."/>
        </authorList>
    </citation>
    <scope>NUCLEOTIDE SEQUENCE</scope>
    <source>
        <strain evidence="4">NBC_00049</strain>
    </source>
</reference>
<keyword evidence="2 4" id="KW-0808">Transferase</keyword>
<comment type="similarity">
    <text evidence="1">Belongs to the P-Pant transferase superfamily. Gsp/Sfp/HetI/AcpT family.</text>
</comment>
<dbReference type="Gene3D" id="3.90.470.20">
    <property type="entry name" value="4'-phosphopantetheinyl transferase domain"/>
    <property type="match status" value="1"/>
</dbReference>
<dbReference type="GO" id="GO:0008897">
    <property type="term" value="F:holo-[acyl-carrier-protein] synthase activity"/>
    <property type="evidence" value="ECO:0007669"/>
    <property type="project" value="InterPro"/>
</dbReference>
<sequence length="232" mass="23695">MIEYVNELGVAAPRIGPAPTGTAAAVWTLDTTLDVVGGHPLDEALAVLDPAERTRAGKLVRPADRQRYTASHVGLRVLLGGLLGLAPEKVALVREDCPCCGGPHGRPAVAGGGVHFSLSHSGDVAYFAFAAVPVGVDVEEVPGPDAVADLLGSLHPAETAELTALAMPERRAALGRVWARKEAVLKAVGTGIALGLAEPYVGSAPAPAPVPDWILTDLPAPEGYTAALAVHA</sequence>
<dbReference type="EMBL" id="CP108264">
    <property type="protein sequence ID" value="WTU73942.1"/>
    <property type="molecule type" value="Genomic_DNA"/>
</dbReference>
<dbReference type="SUPFAM" id="SSF56214">
    <property type="entry name" value="4'-phosphopantetheinyl transferase"/>
    <property type="match status" value="2"/>
</dbReference>